<evidence type="ECO:0000313" key="2">
    <source>
        <dbReference type="EMBL" id="SIR09105.1"/>
    </source>
</evidence>
<feature type="transmembrane region" description="Helical" evidence="1">
    <location>
        <begin position="7"/>
        <end position="29"/>
    </location>
</feature>
<dbReference type="OrthoDB" id="5653342at2"/>
<reference evidence="3 5" key="2">
    <citation type="submission" date="2018-06" db="EMBL/GenBank/DDBJ databases">
        <authorList>
            <consortium name="Pathogen Informatics"/>
            <person name="Doyle S."/>
        </authorList>
    </citation>
    <scope>NUCLEOTIDE SEQUENCE [LARGE SCALE GENOMIC DNA]</scope>
    <source>
        <strain evidence="3 5">NCTC11401</strain>
    </source>
</reference>
<evidence type="ECO:0000313" key="5">
    <source>
        <dbReference type="Proteomes" id="UP000254374"/>
    </source>
</evidence>
<sequence length="335" mass="37352">MLFLKSVLNGVGSGAGVAWSLFGIGFAIIGGSIGGFFSLTLGIFSLFLFLAIGTTIFYYSLKQTQDNEQIIQEQLQTNQQKLLTDINEYIESVRRYFSYEQNGECFNDVFKRILDTDLDKIRSKDVHSPLSQILLLLKDEFEAKQTIPNTTIILKRIVHTASQQPVPLSEKFISAFFTFVGTFGSIAGCSAGLSGVLTGMGIFSSFAAFPLLGWGVLTFALCSGLTFAHQAFIKAGEDYNIKLLNQKLKCMHQQLSKATMVRNLNASLFYVFRRLGIQNEQKNGAALPEQQPFMDLYLRQLYKGQPKLSFLPFLTRTHENVIQIQDKASTCHSAV</sequence>
<reference evidence="2 4" key="1">
    <citation type="submission" date="2017-01" db="EMBL/GenBank/DDBJ databases">
        <authorList>
            <person name="Varghese N."/>
            <person name="Submissions S."/>
        </authorList>
    </citation>
    <scope>NUCLEOTIDE SEQUENCE [LARGE SCALE GENOMIC DNA]</scope>
    <source>
        <strain evidence="2 4">ATCC 33342</strain>
    </source>
</reference>
<feature type="transmembrane region" description="Helical" evidence="1">
    <location>
        <begin position="202"/>
        <end position="228"/>
    </location>
</feature>
<feature type="transmembrane region" description="Helical" evidence="1">
    <location>
        <begin position="35"/>
        <end position="59"/>
    </location>
</feature>
<protein>
    <submittedName>
        <fullName evidence="3">Uncharacterized protein</fullName>
    </submittedName>
</protein>
<keyword evidence="4" id="KW-1185">Reference proteome</keyword>
<dbReference type="AlphaFoldDB" id="A0A377GP86"/>
<dbReference type="EMBL" id="FTNL01000006">
    <property type="protein sequence ID" value="SIR09105.1"/>
    <property type="molecule type" value="Genomic_DNA"/>
</dbReference>
<keyword evidence="1" id="KW-1133">Transmembrane helix</keyword>
<evidence type="ECO:0000313" key="4">
    <source>
        <dbReference type="Proteomes" id="UP000186808"/>
    </source>
</evidence>
<keyword evidence="1" id="KW-0472">Membrane</keyword>
<evidence type="ECO:0000313" key="3">
    <source>
        <dbReference type="EMBL" id="STO26434.1"/>
    </source>
</evidence>
<evidence type="ECO:0000256" key="1">
    <source>
        <dbReference type="SAM" id="Phobius"/>
    </source>
</evidence>
<proteinExistence type="predicted"/>
<dbReference type="RefSeq" id="WP_058469290.1">
    <property type="nucleotide sequence ID" value="NZ_CAAAIX010000004.1"/>
</dbReference>
<keyword evidence="1" id="KW-0812">Transmembrane</keyword>
<accession>A0A377GP86</accession>
<gene>
    <name evidence="3" type="ORF">NCTC11401_03292</name>
    <name evidence="2" type="ORF">SAMN05421777_10694</name>
</gene>
<feature type="transmembrane region" description="Helical" evidence="1">
    <location>
        <begin position="172"/>
        <end position="196"/>
    </location>
</feature>
<dbReference type="Proteomes" id="UP000254374">
    <property type="component" value="Unassembled WGS sequence"/>
</dbReference>
<organism evidence="3 5">
    <name type="scientific">Fluoribacter gormanii</name>
    <dbReference type="NCBI Taxonomy" id="464"/>
    <lineage>
        <taxon>Bacteria</taxon>
        <taxon>Pseudomonadati</taxon>
        <taxon>Pseudomonadota</taxon>
        <taxon>Gammaproteobacteria</taxon>
        <taxon>Legionellales</taxon>
        <taxon>Legionellaceae</taxon>
        <taxon>Fluoribacter</taxon>
    </lineage>
</organism>
<dbReference type="Proteomes" id="UP000186808">
    <property type="component" value="Unassembled WGS sequence"/>
</dbReference>
<dbReference type="EMBL" id="UGGV01000001">
    <property type="protein sequence ID" value="STO26434.1"/>
    <property type="molecule type" value="Genomic_DNA"/>
</dbReference>
<name>A0A377GP86_9GAMM</name>